<reference evidence="1" key="1">
    <citation type="journal article" date="2022" name="IScience">
        <title>Evolution of zygomycete secretomes and the origins of terrestrial fungal ecologies.</title>
        <authorList>
            <person name="Chang Y."/>
            <person name="Wang Y."/>
            <person name="Mondo S."/>
            <person name="Ahrendt S."/>
            <person name="Andreopoulos W."/>
            <person name="Barry K."/>
            <person name="Beard J."/>
            <person name="Benny G.L."/>
            <person name="Blankenship S."/>
            <person name="Bonito G."/>
            <person name="Cuomo C."/>
            <person name="Desiro A."/>
            <person name="Gervers K.A."/>
            <person name="Hundley H."/>
            <person name="Kuo A."/>
            <person name="LaButti K."/>
            <person name="Lang B.F."/>
            <person name="Lipzen A."/>
            <person name="O'Donnell K."/>
            <person name="Pangilinan J."/>
            <person name="Reynolds N."/>
            <person name="Sandor L."/>
            <person name="Smith M.E."/>
            <person name="Tsang A."/>
            <person name="Grigoriev I.V."/>
            <person name="Stajich J.E."/>
            <person name="Spatafora J.W."/>
        </authorList>
    </citation>
    <scope>NUCLEOTIDE SEQUENCE</scope>
    <source>
        <strain evidence="1">RSA 2281</strain>
    </source>
</reference>
<proteinExistence type="predicted"/>
<comment type="caution">
    <text evidence="1">The sequence shown here is derived from an EMBL/GenBank/DDBJ whole genome shotgun (WGS) entry which is preliminary data.</text>
</comment>
<sequence length="110" mass="12595">MKVSKENMIITRALNLWMLILQTDFEDGYGFGEAKVAESTRNTNSLARDLLRLTVFPKSSIDDDIILDTPQHRDLVDPVAVNFLVSPLFLFGYSLYDYFYIISYTSCNAQ</sequence>
<dbReference type="AlphaFoldDB" id="A0AAD5PCV4"/>
<name>A0AAD5PCV4_9FUNG</name>
<protein>
    <submittedName>
        <fullName evidence="1">Uncharacterized protein</fullName>
    </submittedName>
</protein>
<accession>A0AAD5PCV4</accession>
<dbReference type="EMBL" id="JAIXMP010000016">
    <property type="protein sequence ID" value="KAI9260510.1"/>
    <property type="molecule type" value="Genomic_DNA"/>
</dbReference>
<gene>
    <name evidence="1" type="ORF">BDA99DRAFT_572613</name>
</gene>
<dbReference type="Proteomes" id="UP001209540">
    <property type="component" value="Unassembled WGS sequence"/>
</dbReference>
<evidence type="ECO:0000313" key="2">
    <source>
        <dbReference type="Proteomes" id="UP001209540"/>
    </source>
</evidence>
<evidence type="ECO:0000313" key="1">
    <source>
        <dbReference type="EMBL" id="KAI9260510.1"/>
    </source>
</evidence>
<keyword evidence="2" id="KW-1185">Reference proteome</keyword>
<reference evidence="1" key="2">
    <citation type="submission" date="2023-02" db="EMBL/GenBank/DDBJ databases">
        <authorList>
            <consortium name="DOE Joint Genome Institute"/>
            <person name="Mondo S.J."/>
            <person name="Chang Y."/>
            <person name="Wang Y."/>
            <person name="Ahrendt S."/>
            <person name="Andreopoulos W."/>
            <person name="Barry K."/>
            <person name="Beard J."/>
            <person name="Benny G.L."/>
            <person name="Blankenship S."/>
            <person name="Bonito G."/>
            <person name="Cuomo C."/>
            <person name="Desiro A."/>
            <person name="Gervers K.A."/>
            <person name="Hundley H."/>
            <person name="Kuo A."/>
            <person name="LaButti K."/>
            <person name="Lang B.F."/>
            <person name="Lipzen A."/>
            <person name="O'Donnell K."/>
            <person name="Pangilinan J."/>
            <person name="Reynolds N."/>
            <person name="Sandor L."/>
            <person name="Smith M.W."/>
            <person name="Tsang A."/>
            <person name="Grigoriev I.V."/>
            <person name="Stajich J.E."/>
            <person name="Spatafora J.W."/>
        </authorList>
    </citation>
    <scope>NUCLEOTIDE SEQUENCE</scope>
    <source>
        <strain evidence="1">RSA 2281</strain>
    </source>
</reference>
<organism evidence="1 2">
    <name type="scientific">Phascolomyces articulosus</name>
    <dbReference type="NCBI Taxonomy" id="60185"/>
    <lineage>
        <taxon>Eukaryota</taxon>
        <taxon>Fungi</taxon>
        <taxon>Fungi incertae sedis</taxon>
        <taxon>Mucoromycota</taxon>
        <taxon>Mucoromycotina</taxon>
        <taxon>Mucoromycetes</taxon>
        <taxon>Mucorales</taxon>
        <taxon>Lichtheimiaceae</taxon>
        <taxon>Phascolomyces</taxon>
    </lineage>
</organism>